<accession>A0A150XNE0</accession>
<dbReference type="OrthoDB" id="982158at2"/>
<protein>
    <recommendedName>
        <fullName evidence="4">Outer membrane protein beta-barrel domain-containing protein</fullName>
    </recommendedName>
</protein>
<evidence type="ECO:0000313" key="3">
    <source>
        <dbReference type="Proteomes" id="UP000075615"/>
    </source>
</evidence>
<feature type="signal peptide" evidence="1">
    <location>
        <begin position="1"/>
        <end position="19"/>
    </location>
</feature>
<dbReference type="RefSeq" id="WP_068413796.1">
    <property type="nucleotide sequence ID" value="NZ_LRDB01000008.1"/>
</dbReference>
<organism evidence="2 3">
    <name type="scientific">Roseivirga echinicomitans</name>
    <dbReference type="NCBI Taxonomy" id="296218"/>
    <lineage>
        <taxon>Bacteria</taxon>
        <taxon>Pseudomonadati</taxon>
        <taxon>Bacteroidota</taxon>
        <taxon>Cytophagia</taxon>
        <taxon>Cytophagales</taxon>
        <taxon>Roseivirgaceae</taxon>
        <taxon>Roseivirga</taxon>
    </lineage>
</organism>
<dbReference type="EMBL" id="LRDB01000008">
    <property type="protein sequence ID" value="KYG80223.1"/>
    <property type="molecule type" value="Genomic_DNA"/>
</dbReference>
<reference evidence="2 3" key="1">
    <citation type="submission" date="2016-01" db="EMBL/GenBank/DDBJ databases">
        <title>Genome sequencing of Roseivirga echinicomitans KMM 6058.</title>
        <authorList>
            <person name="Selvaratnam C."/>
            <person name="Thevarajoo S."/>
            <person name="Goh K.M."/>
            <person name="Ee R."/>
            <person name="Chan K.-G."/>
            <person name="Chong C.S."/>
        </authorList>
    </citation>
    <scope>NUCLEOTIDE SEQUENCE [LARGE SCALE GENOMIC DNA]</scope>
    <source>
        <strain evidence="2 3">KMM 6058</strain>
    </source>
</reference>
<evidence type="ECO:0000313" key="2">
    <source>
        <dbReference type="EMBL" id="KYG80223.1"/>
    </source>
</evidence>
<name>A0A150XNE0_9BACT</name>
<evidence type="ECO:0000256" key="1">
    <source>
        <dbReference type="SAM" id="SignalP"/>
    </source>
</evidence>
<keyword evidence="3" id="KW-1185">Reference proteome</keyword>
<gene>
    <name evidence="2" type="ORF">AWN68_17120</name>
</gene>
<feature type="chain" id="PRO_5007574989" description="Outer membrane protein beta-barrel domain-containing protein" evidence="1">
    <location>
        <begin position="20"/>
        <end position="150"/>
    </location>
</feature>
<evidence type="ECO:0008006" key="4">
    <source>
        <dbReference type="Google" id="ProtNLM"/>
    </source>
</evidence>
<keyword evidence="1" id="KW-0732">Signal</keyword>
<dbReference type="AlphaFoldDB" id="A0A150XNE0"/>
<sequence>MKKLLAITFLLLVSNTVFSQTYHQAKEGNSFTFQVAPTYFNYGGYLFGYQIGINFKEVFNISYFHTRDYDFGERYMDDRFAGIQSSVMLPIGDNMQIGPSVRLAKYNSEAQKVFIAAEARVDLNESWKLGFEYGVGEKRGFGLKFIWNLN</sequence>
<dbReference type="Proteomes" id="UP000075615">
    <property type="component" value="Unassembled WGS sequence"/>
</dbReference>
<proteinExistence type="predicted"/>
<comment type="caution">
    <text evidence="2">The sequence shown here is derived from an EMBL/GenBank/DDBJ whole genome shotgun (WGS) entry which is preliminary data.</text>
</comment>